<dbReference type="GO" id="GO:0016020">
    <property type="term" value="C:membrane"/>
    <property type="evidence" value="ECO:0007669"/>
    <property type="project" value="InterPro"/>
</dbReference>
<dbReference type="AlphaFoldDB" id="A0A7T5EII9"/>
<dbReference type="Proteomes" id="UP000677234">
    <property type="component" value="Chromosome"/>
</dbReference>
<reference evidence="2" key="2">
    <citation type="submission" date="2021-04" db="EMBL/GenBank/DDBJ databases">
        <title>Brevibacillus composti FJAT-54423, complete genome.</title>
        <authorList>
            <person name="Tang R."/>
        </authorList>
    </citation>
    <scope>NUCLEOTIDE SEQUENCE</scope>
    <source>
        <strain evidence="2">FJAT-54424</strain>
    </source>
</reference>
<sequence length="246" mass="28114">MYSLTENLFQLFSINLEVRLKYADFIILALCIKISMQQSKTFRTKAIIVGNGYSAATSIANTVNRLLDHQLYDSIDLSPDIPEEAFAQRIRSITESADQRDLIVLVDTDRFVEQKIAISEQFTGSVFILRNITTQFALGVGRAIMQDLSAEEIFGSLSNHHHLKYNLYHSYGVPFFNSNGVNLFLTMSKTVRNIGWKKTGWVWLIAVYQVILMVWHHMNRVGTDKLAEWMNTSPLTLSEINNEKVD</sequence>
<evidence type="ECO:0000313" key="2">
    <source>
        <dbReference type="EMBL" id="QUO40278.1"/>
    </source>
</evidence>
<evidence type="ECO:0000313" key="1">
    <source>
        <dbReference type="EMBL" id="QQE73197.1"/>
    </source>
</evidence>
<dbReference type="SUPFAM" id="SSF53062">
    <property type="entry name" value="PTS system fructose IIA component-like"/>
    <property type="match status" value="1"/>
</dbReference>
<dbReference type="EMBL" id="CP066308">
    <property type="protein sequence ID" value="QQE73197.1"/>
    <property type="molecule type" value="Genomic_DNA"/>
</dbReference>
<evidence type="ECO:0000313" key="4">
    <source>
        <dbReference type="Proteomes" id="UP000677234"/>
    </source>
</evidence>
<proteinExistence type="predicted"/>
<protein>
    <submittedName>
        <fullName evidence="1">Uncharacterized protein</fullName>
    </submittedName>
</protein>
<keyword evidence="4" id="KW-1185">Reference proteome</keyword>
<gene>
    <name evidence="1" type="ORF">JD108_14945</name>
    <name evidence="2" type="ORF">KDJ56_14890</name>
</gene>
<dbReference type="GO" id="GO:0009401">
    <property type="term" value="P:phosphoenolpyruvate-dependent sugar phosphotransferase system"/>
    <property type="evidence" value="ECO:0007669"/>
    <property type="project" value="InterPro"/>
</dbReference>
<dbReference type="KEGG" id="bcop:JD108_14945"/>
<reference evidence="1 3" key="1">
    <citation type="submission" date="2020-12" db="EMBL/GenBank/DDBJ databases">
        <title>strain FJAT-54423T represents a novel species of the genus Brevibacillus.</title>
        <authorList>
            <person name="Tang R."/>
        </authorList>
    </citation>
    <scope>NUCLEOTIDE SEQUENCE [LARGE SCALE GENOMIC DNA]</scope>
    <source>
        <strain evidence="1 3">FJAT-54423</strain>
    </source>
</reference>
<accession>A0A7T5EII9</accession>
<dbReference type="EMBL" id="CP073708">
    <property type="protein sequence ID" value="QUO40278.1"/>
    <property type="molecule type" value="Genomic_DNA"/>
</dbReference>
<dbReference type="Proteomes" id="UP000595847">
    <property type="component" value="Chromosome"/>
</dbReference>
<evidence type="ECO:0000313" key="3">
    <source>
        <dbReference type="Proteomes" id="UP000595847"/>
    </source>
</evidence>
<name>A0A7T5EII9_9BACL</name>
<dbReference type="InterPro" id="IPR036662">
    <property type="entry name" value="PTS_EIIA_man-typ_sf"/>
</dbReference>
<dbReference type="Gene3D" id="3.40.50.510">
    <property type="entry name" value="Phosphotransferase system, mannose-type IIA component"/>
    <property type="match status" value="1"/>
</dbReference>
<organism evidence="1 3">
    <name type="scientific">Brevibacillus composti</name>
    <dbReference type="NCBI Taxonomy" id="2796470"/>
    <lineage>
        <taxon>Bacteria</taxon>
        <taxon>Bacillati</taxon>
        <taxon>Bacillota</taxon>
        <taxon>Bacilli</taxon>
        <taxon>Bacillales</taxon>
        <taxon>Paenibacillaceae</taxon>
        <taxon>Brevibacillus</taxon>
    </lineage>
</organism>
<dbReference type="RefSeq" id="WP_198826826.1">
    <property type="nucleotide sequence ID" value="NZ_CP066308.1"/>
</dbReference>